<feature type="domain" description="Big-1" evidence="1">
    <location>
        <begin position="153"/>
        <end position="254"/>
    </location>
</feature>
<organism evidence="2 3">
    <name type="scientific">Aetokthonos hydrillicola Thurmond2011</name>
    <dbReference type="NCBI Taxonomy" id="2712845"/>
    <lineage>
        <taxon>Bacteria</taxon>
        <taxon>Bacillati</taxon>
        <taxon>Cyanobacteriota</taxon>
        <taxon>Cyanophyceae</taxon>
        <taxon>Nostocales</taxon>
        <taxon>Hapalosiphonaceae</taxon>
        <taxon>Aetokthonos</taxon>
    </lineage>
</organism>
<proteinExistence type="predicted"/>
<dbReference type="InterPro" id="IPR046540">
    <property type="entry name" value="DMFA2_C"/>
</dbReference>
<dbReference type="InterPro" id="IPR008964">
    <property type="entry name" value="Invasin/intimin_cell_adhesion"/>
</dbReference>
<dbReference type="AlphaFoldDB" id="A0AAP5IGI5"/>
<sequence length="1011" mass="106788">MTTLFTNQAPSVANFTDNVPYELGMKFRTTSAGQVSGIRFWKAASETGTHTGKIWSATGTLLASVTFTNETASGWQDQTLSTPLSIQANTTYVVSVNVNAYYVYTDNQLASAITNGTLSSVADGNNGLFSGTPGQFPTNSYKNTNYYRDIDFSVAAVATITKASGDNQTGNAGTTLPNPLVVQVKDAAGNPQSGTTVNFAVTAGGGSVSPTSAVTNASGQANTTLTLGTAAGATSPVTNTVSATVTGIGSVTFTATANPPVTSQKIFTTQVPSIPNLTDGVSYELGMKFKSARGGQITSIRFWKAASETGTHTGKIWTAGGTLLGSVAFTNETASGWQEQALSVPVVIQANTTYVVSVNANSYYVDTQNQLASSIVNGDLSTIADGNNGVYNLSPNSFPTSSYLNSNYYRDIVFIAGSSLVKVSGDNQTGNTGATLPNPLVVQVLNAQNNPQSGVTVNFAITNGGGSVSPTSAVTNSSGQASTNLTLGSVPSGPDGVVVTATAAGIGSITFSAIATPVNPNPIWLENQNPGTTNWRLNNPGSGEIAAYTSATNVSKGGTLDIKVSLGQAGQFTIDVYRLGYYGGTGGRLMLSSGSLNGTTQPACTTDTTIYLTECNWTTSYTLQVGSNWTSGLYVGKLTDGSTGKQTYVWFVVYDDSNTADILFQSSITTVLAYSTTGGHSLYSYNSVNAQQAYKVSYDRPYSEAVNQTSDPDNERNSPLRWEYNMVRWLESQSYNVTYTDNMHVYTNGQTLRNHKVFLSVGHDEYWSKEIRDSIEAARAAQINLAFFSANVGYWRVRFESSTTAAGQVNPNRVMACYKADWALDPVAQQQGSSAATNKFRSVQNQQPENALLGIMYGSDTGNVYGGYNFVVANSSDSYYANTGLKDGDQLSLLVGYEWDFIVNNGSTPSGVVTLSQSTVTPASVLPTYDEPVGQQTLPANQDYTHSQSARYTPSSGAKVFAAGTIQWAWGLDSDGVNPGREDTRAKQMTVNILADMGARPQTPNANLIVP</sequence>
<dbReference type="EMBL" id="JAALHA020000019">
    <property type="protein sequence ID" value="MDR9898740.1"/>
    <property type="molecule type" value="Genomic_DNA"/>
</dbReference>
<dbReference type="Pfam" id="PF20254">
    <property type="entry name" value="DMFA2_C"/>
    <property type="match status" value="1"/>
</dbReference>
<dbReference type="InterPro" id="IPR003344">
    <property type="entry name" value="Big_1_dom"/>
</dbReference>
<dbReference type="Gene3D" id="2.60.40.1120">
    <property type="entry name" value="Carboxypeptidase-like, regulatory domain"/>
    <property type="match status" value="2"/>
</dbReference>
<keyword evidence="3" id="KW-1185">Reference proteome</keyword>
<dbReference type="SMART" id="SM00634">
    <property type="entry name" value="BID_1"/>
    <property type="match status" value="2"/>
</dbReference>
<evidence type="ECO:0000313" key="3">
    <source>
        <dbReference type="Proteomes" id="UP000667802"/>
    </source>
</evidence>
<dbReference type="SUPFAM" id="SSF49373">
    <property type="entry name" value="Invasin/intimin cell-adhesion fragments"/>
    <property type="match status" value="2"/>
</dbReference>
<dbReference type="Proteomes" id="UP000667802">
    <property type="component" value="Unassembled WGS sequence"/>
</dbReference>
<dbReference type="Pfam" id="PF13313">
    <property type="entry name" value="DUF4082"/>
    <property type="match status" value="2"/>
</dbReference>
<dbReference type="InterPro" id="IPR025141">
    <property type="entry name" value="DUF4082"/>
</dbReference>
<evidence type="ECO:0000259" key="1">
    <source>
        <dbReference type="PROSITE" id="PS51127"/>
    </source>
</evidence>
<reference evidence="3" key="1">
    <citation type="journal article" date="2021" name="Science">
        <title>Hunting the eagle killer: A cyanobacterial neurotoxin causes vacuolar myelinopathy.</title>
        <authorList>
            <person name="Breinlinger S."/>
            <person name="Phillips T.J."/>
            <person name="Haram B.N."/>
            <person name="Mares J."/>
            <person name="Martinez Yerena J.A."/>
            <person name="Hrouzek P."/>
            <person name="Sobotka R."/>
            <person name="Henderson W.M."/>
            <person name="Schmieder P."/>
            <person name="Williams S.M."/>
            <person name="Lauderdale J.D."/>
            <person name="Wilde H.D."/>
            <person name="Gerrin W."/>
            <person name="Kust A."/>
            <person name="Washington J.W."/>
            <person name="Wagner C."/>
            <person name="Geier B."/>
            <person name="Liebeke M."/>
            <person name="Enke H."/>
            <person name="Niedermeyer T.H.J."/>
            <person name="Wilde S.B."/>
        </authorList>
    </citation>
    <scope>NUCLEOTIDE SEQUENCE [LARGE SCALE GENOMIC DNA]</scope>
    <source>
        <strain evidence="3">Thurmond2011</strain>
    </source>
</reference>
<dbReference type="PROSITE" id="PS51127">
    <property type="entry name" value="BIG1"/>
    <property type="match status" value="1"/>
</dbReference>
<name>A0AAP5IGI5_9CYAN</name>
<accession>A0AAP5IGI5</accession>
<evidence type="ECO:0000313" key="2">
    <source>
        <dbReference type="EMBL" id="MDR9898740.1"/>
    </source>
</evidence>
<protein>
    <submittedName>
        <fullName evidence="2">DUF4082 domain-containing protein</fullName>
    </submittedName>
</protein>
<dbReference type="RefSeq" id="WP_208339998.1">
    <property type="nucleotide sequence ID" value="NZ_CAWQFN010000587.1"/>
</dbReference>
<comment type="caution">
    <text evidence="2">The sequence shown here is derived from an EMBL/GenBank/DDBJ whole genome shotgun (WGS) entry which is preliminary data.</text>
</comment>
<gene>
    <name evidence="2" type="ORF">G7B40_029895</name>
</gene>